<feature type="domain" description="DNA replication/recombination mediator RecO N-terminal" evidence="8">
    <location>
        <begin position="1"/>
        <end position="76"/>
    </location>
</feature>
<evidence type="ECO:0000256" key="5">
    <source>
        <dbReference type="ARBA" id="ARBA00023204"/>
    </source>
</evidence>
<dbReference type="Proteomes" id="UP000648908">
    <property type="component" value="Unassembled WGS sequence"/>
</dbReference>
<name>A0A8K0VA31_9RHOB</name>
<evidence type="ECO:0000313" key="10">
    <source>
        <dbReference type="Proteomes" id="UP000648908"/>
    </source>
</evidence>
<comment type="function">
    <text evidence="7">Involved in DNA repair and RecF pathway recombination.</text>
</comment>
<keyword evidence="3 7" id="KW-0227">DNA damage</keyword>
<evidence type="ECO:0000256" key="7">
    <source>
        <dbReference type="HAMAP-Rule" id="MF_00201"/>
    </source>
</evidence>
<evidence type="ECO:0000256" key="3">
    <source>
        <dbReference type="ARBA" id="ARBA00022763"/>
    </source>
</evidence>
<dbReference type="PANTHER" id="PTHR33991">
    <property type="entry name" value="DNA REPAIR PROTEIN RECO"/>
    <property type="match status" value="1"/>
</dbReference>
<dbReference type="EMBL" id="JAESVN010000006">
    <property type="protein sequence ID" value="MBL4918429.1"/>
    <property type="molecule type" value="Genomic_DNA"/>
</dbReference>
<accession>A0A8K0VA31</accession>
<comment type="similarity">
    <text evidence="1 7">Belongs to the RecO family.</text>
</comment>
<dbReference type="AlphaFoldDB" id="A0A8K0VA31"/>
<evidence type="ECO:0000256" key="4">
    <source>
        <dbReference type="ARBA" id="ARBA00023172"/>
    </source>
</evidence>
<keyword evidence="4 7" id="KW-0233">DNA recombination</keyword>
<dbReference type="NCBIfam" id="TIGR00613">
    <property type="entry name" value="reco"/>
    <property type="match status" value="1"/>
</dbReference>
<comment type="caution">
    <text evidence="9">The sequence shown here is derived from an EMBL/GenBank/DDBJ whole genome shotgun (WGS) entry which is preliminary data.</text>
</comment>
<reference evidence="9" key="1">
    <citation type="submission" date="2021-01" db="EMBL/GenBank/DDBJ databases">
        <title>Tabrizicola alba sp. nov. a motile alkaliphilic bacterium isolated from a soda lake.</title>
        <authorList>
            <person name="Szuroczki S."/>
            <person name="Abbaszade G."/>
            <person name="Schumann P."/>
            <person name="Toth E."/>
        </authorList>
    </citation>
    <scope>NUCLEOTIDE SEQUENCE</scope>
    <source>
        <strain evidence="9">DMG-N-6</strain>
    </source>
</reference>
<dbReference type="Gene3D" id="2.40.50.140">
    <property type="entry name" value="Nucleic acid-binding proteins"/>
    <property type="match status" value="1"/>
</dbReference>
<dbReference type="Pfam" id="PF11967">
    <property type="entry name" value="RecO_N"/>
    <property type="match status" value="1"/>
</dbReference>
<dbReference type="GO" id="GO:0043590">
    <property type="term" value="C:bacterial nucleoid"/>
    <property type="evidence" value="ECO:0007669"/>
    <property type="project" value="TreeGrafter"/>
</dbReference>
<organism evidence="9 10">
    <name type="scientific">Szabonella alba</name>
    <dbReference type="NCBI Taxonomy" id="2804194"/>
    <lineage>
        <taxon>Bacteria</taxon>
        <taxon>Pseudomonadati</taxon>
        <taxon>Pseudomonadota</taxon>
        <taxon>Alphaproteobacteria</taxon>
        <taxon>Rhodobacterales</taxon>
        <taxon>Paracoccaceae</taxon>
        <taxon>Szabonella</taxon>
    </lineage>
</organism>
<dbReference type="GO" id="GO:0006302">
    <property type="term" value="P:double-strand break repair"/>
    <property type="evidence" value="ECO:0007669"/>
    <property type="project" value="TreeGrafter"/>
</dbReference>
<dbReference type="InterPro" id="IPR003717">
    <property type="entry name" value="RecO"/>
</dbReference>
<gene>
    <name evidence="7 9" type="primary">recO</name>
    <name evidence="9" type="ORF">JL811_14470</name>
</gene>
<dbReference type="GO" id="GO:0006310">
    <property type="term" value="P:DNA recombination"/>
    <property type="evidence" value="ECO:0007669"/>
    <property type="project" value="UniProtKB-UniRule"/>
</dbReference>
<evidence type="ECO:0000256" key="2">
    <source>
        <dbReference type="ARBA" id="ARBA00021310"/>
    </source>
</evidence>
<dbReference type="HAMAP" id="MF_00201">
    <property type="entry name" value="RecO"/>
    <property type="match status" value="1"/>
</dbReference>
<dbReference type="Gene3D" id="1.20.1440.120">
    <property type="entry name" value="Recombination protein O, C-terminal domain"/>
    <property type="match status" value="1"/>
</dbReference>
<dbReference type="SUPFAM" id="SSF50249">
    <property type="entry name" value="Nucleic acid-binding proteins"/>
    <property type="match status" value="1"/>
</dbReference>
<dbReference type="PANTHER" id="PTHR33991:SF1">
    <property type="entry name" value="DNA REPAIR PROTEIN RECO"/>
    <property type="match status" value="1"/>
</dbReference>
<evidence type="ECO:0000256" key="6">
    <source>
        <dbReference type="ARBA" id="ARBA00033409"/>
    </source>
</evidence>
<evidence type="ECO:0000259" key="8">
    <source>
        <dbReference type="Pfam" id="PF11967"/>
    </source>
</evidence>
<keyword evidence="5 7" id="KW-0234">DNA repair</keyword>
<keyword evidence="10" id="KW-1185">Reference proteome</keyword>
<dbReference type="InterPro" id="IPR042242">
    <property type="entry name" value="RecO_C"/>
</dbReference>
<dbReference type="InterPro" id="IPR012340">
    <property type="entry name" value="NA-bd_OB-fold"/>
</dbReference>
<sequence>MEWRDEGLLIALRPHGEASAIVEIFTLGHGRHAGVVRGGGSRKMAATLQPGTQLAVVWRARLDDHLGAFTVEPLQSRAGLMEDRLALLGLGAVCAMLRLALPERAPAPGLWQPTLGLLAAMEAGAADWPLAYLRWELLLLEETGFGLDLSRCAVTGARDDLAYVSPRSGRAVSRAGAGDWAPRLLPLPVAMLGQGPADRAEVMQGLAITGHFLDRGWQPVLNGRSLPEARTRLVAALARQAGTAEGALG</sequence>
<dbReference type="InterPro" id="IPR037278">
    <property type="entry name" value="ARFGAP/RecO"/>
</dbReference>
<evidence type="ECO:0000256" key="1">
    <source>
        <dbReference type="ARBA" id="ARBA00007452"/>
    </source>
</evidence>
<dbReference type="Pfam" id="PF02565">
    <property type="entry name" value="RecO_C"/>
    <property type="match status" value="1"/>
</dbReference>
<dbReference type="InterPro" id="IPR022572">
    <property type="entry name" value="DNA_rep/recomb_RecO_N"/>
</dbReference>
<proteinExistence type="inferred from homology"/>
<evidence type="ECO:0000313" key="9">
    <source>
        <dbReference type="EMBL" id="MBL4918429.1"/>
    </source>
</evidence>
<protein>
    <recommendedName>
        <fullName evidence="2 7">DNA repair protein RecO</fullName>
    </recommendedName>
    <alternativeName>
        <fullName evidence="6 7">Recombination protein O</fullName>
    </alternativeName>
</protein>
<dbReference type="SUPFAM" id="SSF57863">
    <property type="entry name" value="ArfGap/RecO-like zinc finger"/>
    <property type="match status" value="1"/>
</dbReference>
<dbReference type="RefSeq" id="WP_202689537.1">
    <property type="nucleotide sequence ID" value="NZ_JAESVN010000006.1"/>
</dbReference>